<keyword evidence="5 7" id="KW-1133">Transmembrane helix</keyword>
<feature type="transmembrane region" description="Helical" evidence="7">
    <location>
        <begin position="6"/>
        <end position="26"/>
    </location>
</feature>
<name>A0A1Q3AE50_ZYGRO</name>
<feature type="transmembrane region" description="Helical" evidence="7">
    <location>
        <begin position="419"/>
        <end position="439"/>
    </location>
</feature>
<accession>A0A1Q3AE50</accession>
<dbReference type="AlphaFoldDB" id="A0A1Q3AE50"/>
<dbReference type="Gene3D" id="1.20.1250.20">
    <property type="entry name" value="MFS general substrate transporter like domains"/>
    <property type="match status" value="1"/>
</dbReference>
<comment type="similarity">
    <text evidence="2">Belongs to the major facilitator superfamily. Sugar transporter (TC 2.A.1.1) family.</text>
</comment>
<keyword evidence="4 7" id="KW-0812">Transmembrane</keyword>
<dbReference type="InterPro" id="IPR020846">
    <property type="entry name" value="MFS_dom"/>
</dbReference>
<protein>
    <recommendedName>
        <fullName evidence="8">Major facilitator superfamily (MFS) profile domain-containing protein</fullName>
    </recommendedName>
</protein>
<proteinExistence type="inferred from homology"/>
<feature type="transmembrane region" description="Helical" evidence="7">
    <location>
        <begin position="523"/>
        <end position="541"/>
    </location>
</feature>
<feature type="transmembrane region" description="Helical" evidence="7">
    <location>
        <begin position="198"/>
        <end position="217"/>
    </location>
</feature>
<evidence type="ECO:0000256" key="4">
    <source>
        <dbReference type="ARBA" id="ARBA00022692"/>
    </source>
</evidence>
<feature type="transmembrane region" description="Helical" evidence="7">
    <location>
        <begin position="223"/>
        <end position="246"/>
    </location>
</feature>
<evidence type="ECO:0000256" key="7">
    <source>
        <dbReference type="SAM" id="Phobius"/>
    </source>
</evidence>
<dbReference type="PROSITE" id="PS50850">
    <property type="entry name" value="MFS"/>
    <property type="match status" value="1"/>
</dbReference>
<feature type="transmembrane region" description="Helical" evidence="7">
    <location>
        <begin position="484"/>
        <end position="503"/>
    </location>
</feature>
<dbReference type="FunFam" id="1.20.1250.20:FF:000140">
    <property type="entry name" value="Putative MFS phospholipid transporter"/>
    <property type="match status" value="1"/>
</dbReference>
<dbReference type="GO" id="GO:0005886">
    <property type="term" value="C:plasma membrane"/>
    <property type="evidence" value="ECO:0007669"/>
    <property type="project" value="TreeGrafter"/>
</dbReference>
<dbReference type="Proteomes" id="UP000187013">
    <property type="component" value="Unassembled WGS sequence"/>
</dbReference>
<evidence type="ECO:0000259" key="8">
    <source>
        <dbReference type="PROSITE" id="PS50850"/>
    </source>
</evidence>
<dbReference type="GO" id="GO:0001406">
    <property type="term" value="F:glycerophosphodiester transmembrane transporter activity"/>
    <property type="evidence" value="ECO:0007669"/>
    <property type="project" value="UniProtKB-ARBA"/>
</dbReference>
<evidence type="ECO:0000256" key="2">
    <source>
        <dbReference type="ARBA" id="ARBA00010992"/>
    </source>
</evidence>
<dbReference type="InterPro" id="IPR005828">
    <property type="entry name" value="MFS_sugar_transport-like"/>
</dbReference>
<dbReference type="GO" id="GO:0046943">
    <property type="term" value="F:carboxylic acid transmembrane transporter activity"/>
    <property type="evidence" value="ECO:0007669"/>
    <property type="project" value="TreeGrafter"/>
</dbReference>
<dbReference type="PANTHER" id="PTHR23508">
    <property type="entry name" value="CARBOXYLIC ACID TRANSPORTER PROTEIN HOMOLOG"/>
    <property type="match status" value="1"/>
</dbReference>
<dbReference type="SUPFAM" id="SSF103473">
    <property type="entry name" value="MFS general substrate transporter"/>
    <property type="match status" value="1"/>
</dbReference>
<keyword evidence="6 7" id="KW-0472">Membrane</keyword>
<feature type="transmembrane region" description="Helical" evidence="7">
    <location>
        <begin position="305"/>
        <end position="324"/>
    </location>
</feature>
<comment type="subcellular location">
    <subcellularLocation>
        <location evidence="1">Membrane</location>
        <topology evidence="1">Multi-pass membrane protein</topology>
    </subcellularLocation>
</comment>
<evidence type="ECO:0000256" key="5">
    <source>
        <dbReference type="ARBA" id="ARBA00022989"/>
    </source>
</evidence>
<dbReference type="InterPro" id="IPR036259">
    <property type="entry name" value="MFS_trans_sf"/>
</dbReference>
<sequence>MKAAFLSSFCLGSTLLIFFFYYHYYYDSPSNCFIARGPLYLFFLSWHKKMSFYAAVDDRYLTKPVLRDVPYKTDDLRYKIIGQSRKEIRWFDKKNRETAIENLEIPEQEQVDDQPGKKKRNFRKYCAIVTTGAGLFSDGYINTSISTVSACLKKVYQDEYANSSAMQNVSSIAFAGTVVGQLFFGWFADYYSRKTSMIIGTSIIIFSILCAGAWGVGTTATHAGGLFTAITAYRFFIGLGIGSEYSSGSPAAAEAANMLPAGKRNRYFVWFTNLMLDFGGIVASFTALVVLWICGTDNLNTVWRVTLGIGAIPPMSLFVLRIFYRESDEFQKHKFNKRMPYWRIIKFYWFRVLTTSVIWFLYDFSSYAFNTYSTILIQIVMGKNASMYKSFGWNVVFSLFNVPGSIAGSICADWWGPRITLSVGLIIQAIIGYALAGALEPLKRHVAGFVVIYGIFTTFGEFSAGDNIGLLCATTVASPVRGHLYGISAAMGKIGAFVGTYVFPEIIKNAGGSGTTSGLQAPYWCASSLCVFSAIIGFFCLPDTDQQAALDEDRRFFEYLKSTGYDVSQLGDTSSQDSAYDTESIIIEVEATKSKADLEFTDETNGETKEL</sequence>
<feature type="transmembrane region" description="Helical" evidence="7">
    <location>
        <begin position="267"/>
        <end position="293"/>
    </location>
</feature>
<reference evidence="9 10" key="1">
    <citation type="submission" date="2016-08" db="EMBL/GenBank/DDBJ databases">
        <title>Draft genome sequence of allopolyploid Zygosaccharomyces rouxii.</title>
        <authorList>
            <person name="Watanabe J."/>
            <person name="Uehara K."/>
            <person name="Mogi Y."/>
            <person name="Tsukioka Y."/>
        </authorList>
    </citation>
    <scope>NUCLEOTIDE SEQUENCE [LARGE SCALE GENOMIC DNA]</scope>
    <source>
        <strain evidence="9 10">NBRC 110957</strain>
    </source>
</reference>
<dbReference type="EMBL" id="BDGX01000037">
    <property type="protein sequence ID" value="GAV54039.1"/>
    <property type="molecule type" value="Genomic_DNA"/>
</dbReference>
<feature type="transmembrane region" description="Helical" evidence="7">
    <location>
        <begin position="391"/>
        <end position="412"/>
    </location>
</feature>
<feature type="domain" description="Major facilitator superfamily (MFS) profile" evidence="8">
    <location>
        <begin position="127"/>
        <end position="545"/>
    </location>
</feature>
<feature type="transmembrane region" description="Helical" evidence="7">
    <location>
        <begin position="165"/>
        <end position="186"/>
    </location>
</feature>
<evidence type="ECO:0000313" key="9">
    <source>
        <dbReference type="EMBL" id="GAV54039.1"/>
    </source>
</evidence>
<feature type="transmembrane region" description="Helical" evidence="7">
    <location>
        <begin position="445"/>
        <end position="464"/>
    </location>
</feature>
<dbReference type="PANTHER" id="PTHR23508:SF10">
    <property type="entry name" value="CARBOXYLIC ACID TRANSPORTER PROTEIN HOMOLOG"/>
    <property type="match status" value="1"/>
</dbReference>
<feature type="transmembrane region" description="Helical" evidence="7">
    <location>
        <begin position="125"/>
        <end position="145"/>
    </location>
</feature>
<comment type="caution">
    <text evidence="9">The sequence shown here is derived from an EMBL/GenBank/DDBJ whole genome shotgun (WGS) entry which is preliminary data.</text>
</comment>
<dbReference type="OrthoDB" id="2261376at2759"/>
<evidence type="ECO:0000256" key="6">
    <source>
        <dbReference type="ARBA" id="ARBA00023136"/>
    </source>
</evidence>
<dbReference type="Pfam" id="PF00083">
    <property type="entry name" value="Sugar_tr"/>
    <property type="match status" value="2"/>
</dbReference>
<evidence type="ECO:0000256" key="1">
    <source>
        <dbReference type="ARBA" id="ARBA00004141"/>
    </source>
</evidence>
<keyword evidence="3" id="KW-0813">Transport</keyword>
<organism evidence="9 10">
    <name type="scientific">Zygosaccharomyces rouxii</name>
    <dbReference type="NCBI Taxonomy" id="4956"/>
    <lineage>
        <taxon>Eukaryota</taxon>
        <taxon>Fungi</taxon>
        <taxon>Dikarya</taxon>
        <taxon>Ascomycota</taxon>
        <taxon>Saccharomycotina</taxon>
        <taxon>Saccharomycetes</taxon>
        <taxon>Saccharomycetales</taxon>
        <taxon>Saccharomycetaceae</taxon>
        <taxon>Zygosaccharomyces</taxon>
    </lineage>
</organism>
<gene>
    <name evidence="9" type="ORF">ZYGR_0AK05410</name>
</gene>
<evidence type="ECO:0000256" key="3">
    <source>
        <dbReference type="ARBA" id="ARBA00022448"/>
    </source>
</evidence>
<evidence type="ECO:0000313" key="10">
    <source>
        <dbReference type="Proteomes" id="UP000187013"/>
    </source>
</evidence>
<feature type="transmembrane region" description="Helical" evidence="7">
    <location>
        <begin position="345"/>
        <end position="362"/>
    </location>
</feature>